<name>E2NJG2_9BACE</name>
<gene>
    <name evidence="2" type="ORF">BACCELL_04448</name>
</gene>
<keyword evidence="1" id="KW-1133">Transmembrane helix</keyword>
<evidence type="ECO:0000313" key="3">
    <source>
        <dbReference type="Proteomes" id="UP000003711"/>
    </source>
</evidence>
<reference evidence="2 3" key="2">
    <citation type="submission" date="2009-01" db="EMBL/GenBank/DDBJ databases">
        <title>Draft genome sequence of Bacteroides cellulosilyticus (DSM 14838).</title>
        <authorList>
            <person name="Sudarsanam P."/>
            <person name="Ley R."/>
            <person name="Guruge J."/>
            <person name="Turnbaugh P.J."/>
            <person name="Mahowald M."/>
            <person name="Liep D."/>
            <person name="Gordon J."/>
        </authorList>
    </citation>
    <scope>NUCLEOTIDE SEQUENCE [LARGE SCALE GENOMIC DNA]</scope>
    <source>
        <strain evidence="2 3">DSM 14838</strain>
    </source>
</reference>
<evidence type="ECO:0000256" key="1">
    <source>
        <dbReference type="SAM" id="Phobius"/>
    </source>
</evidence>
<dbReference type="HOGENOM" id="CLU_3265411_0_0_10"/>
<keyword evidence="1" id="KW-0472">Membrane</keyword>
<organism evidence="2 3">
    <name type="scientific">Bacteroides cellulosilyticus DSM 14838</name>
    <dbReference type="NCBI Taxonomy" id="537012"/>
    <lineage>
        <taxon>Bacteria</taxon>
        <taxon>Pseudomonadati</taxon>
        <taxon>Bacteroidota</taxon>
        <taxon>Bacteroidia</taxon>
        <taxon>Bacteroidales</taxon>
        <taxon>Bacteroidaceae</taxon>
        <taxon>Bacteroides</taxon>
    </lineage>
</organism>
<feature type="transmembrane region" description="Helical" evidence="1">
    <location>
        <begin position="16"/>
        <end position="36"/>
    </location>
</feature>
<dbReference type="AlphaFoldDB" id="E2NJG2"/>
<dbReference type="EMBL" id="ACCH01000345">
    <property type="protein sequence ID" value="EEF87929.1"/>
    <property type="molecule type" value="Genomic_DNA"/>
</dbReference>
<dbReference type="Proteomes" id="UP000003711">
    <property type="component" value="Unassembled WGS sequence"/>
</dbReference>
<keyword evidence="1" id="KW-0812">Transmembrane</keyword>
<sequence length="41" mass="5155">MTQFTLRHRAAIRKSFGWWLFCLWADFRFSLLHFVLRKIRV</sequence>
<proteinExistence type="predicted"/>
<accession>E2NJG2</accession>
<reference evidence="2 3" key="1">
    <citation type="submission" date="2008-12" db="EMBL/GenBank/DDBJ databases">
        <authorList>
            <person name="Fulton L."/>
            <person name="Clifton S."/>
            <person name="Fulton B."/>
            <person name="Xu J."/>
            <person name="Minx P."/>
            <person name="Pepin K.H."/>
            <person name="Johnson M."/>
            <person name="Bhonagiri V."/>
            <person name="Nash W.E."/>
            <person name="Mardis E.R."/>
            <person name="Wilson R.K."/>
        </authorList>
    </citation>
    <scope>NUCLEOTIDE SEQUENCE [LARGE SCALE GENOMIC DNA]</scope>
    <source>
        <strain evidence="2 3">DSM 14838</strain>
    </source>
</reference>
<protein>
    <submittedName>
        <fullName evidence="2">Uncharacterized protein</fullName>
    </submittedName>
</protein>
<comment type="caution">
    <text evidence="2">The sequence shown here is derived from an EMBL/GenBank/DDBJ whole genome shotgun (WGS) entry which is preliminary data.</text>
</comment>
<evidence type="ECO:0000313" key="2">
    <source>
        <dbReference type="EMBL" id="EEF87929.1"/>
    </source>
</evidence>